<sequence>MKRSLVPLLLLGCLSLAGCKAEGEPADAAPPPRPVLTVLAEPAGDRAAGFAGTIQPRYQAALGFRVLGRVIARNVDVGDRVKPGQALMLLDPMVLDLAVRAREADLATAQAQLSNTTSAQSRSETLRDKKVVSQAEFENALQAREAAAASVEQAKAALTQAREQRSYATLSADVDGIVVSVAAEVGQTVSPGQTVITVARTDEIEAVVDLPEDVARALSTGTRFSVALQSAPSASTSGTVREIAPQADATTRMRRVKITLDNPPDAFLLGATISAVPLDVAGDRPIELPASAVLERDGAPRVWVVDPAMGTVKTVPVTIADRDDVHVRISTGLEAGTQVVIAGVHSLTEGQLVQTDGKANP</sequence>
<feature type="domain" description="Multidrug resistance protein MdtA-like alpha-helical hairpin" evidence="4">
    <location>
        <begin position="103"/>
        <end position="167"/>
    </location>
</feature>
<evidence type="ECO:0000256" key="2">
    <source>
        <dbReference type="ARBA" id="ARBA00009477"/>
    </source>
</evidence>
<accession>A0A2W5R0Z2</accession>
<dbReference type="Pfam" id="PF25917">
    <property type="entry name" value="BSH_RND"/>
    <property type="match status" value="1"/>
</dbReference>
<evidence type="ECO:0000256" key="3">
    <source>
        <dbReference type="ARBA" id="ARBA00022448"/>
    </source>
</evidence>
<comment type="caution">
    <text evidence="8">The sequence shown here is derived from an EMBL/GenBank/DDBJ whole genome shotgun (WGS) entry which is preliminary data.</text>
</comment>
<dbReference type="GO" id="GO:1990281">
    <property type="term" value="C:efflux pump complex"/>
    <property type="evidence" value="ECO:0007669"/>
    <property type="project" value="TreeGrafter"/>
</dbReference>
<dbReference type="Gene3D" id="2.40.50.100">
    <property type="match status" value="1"/>
</dbReference>
<dbReference type="Gene3D" id="2.40.30.170">
    <property type="match status" value="1"/>
</dbReference>
<proteinExistence type="inferred from homology"/>
<evidence type="ECO:0000259" key="6">
    <source>
        <dbReference type="Pfam" id="PF25954"/>
    </source>
</evidence>
<evidence type="ECO:0000256" key="1">
    <source>
        <dbReference type="ARBA" id="ARBA00004196"/>
    </source>
</evidence>
<dbReference type="SUPFAM" id="SSF111369">
    <property type="entry name" value="HlyD-like secretion proteins"/>
    <property type="match status" value="1"/>
</dbReference>
<dbReference type="PANTHER" id="PTHR30469">
    <property type="entry name" value="MULTIDRUG RESISTANCE PROTEIN MDTA"/>
    <property type="match status" value="1"/>
</dbReference>
<protein>
    <submittedName>
        <fullName evidence="8">Efflux transporter periplasmic adaptor subunit</fullName>
    </submittedName>
</protein>
<dbReference type="Proteomes" id="UP000248887">
    <property type="component" value="Unassembled WGS sequence"/>
</dbReference>
<feature type="domain" description="Multidrug resistance protein MdtA-like barrel-sandwich hybrid" evidence="5">
    <location>
        <begin position="60"/>
        <end position="198"/>
    </location>
</feature>
<dbReference type="InterPro" id="IPR058624">
    <property type="entry name" value="MdtA-like_HH"/>
</dbReference>
<dbReference type="InterPro" id="IPR058625">
    <property type="entry name" value="MdtA-like_BSH"/>
</dbReference>
<evidence type="ECO:0000259" key="4">
    <source>
        <dbReference type="Pfam" id="PF25876"/>
    </source>
</evidence>
<dbReference type="InterPro" id="IPR058792">
    <property type="entry name" value="Beta-barrel_RND_2"/>
</dbReference>
<dbReference type="InterPro" id="IPR058627">
    <property type="entry name" value="MdtA-like_C"/>
</dbReference>
<reference evidence="8 9" key="1">
    <citation type="submission" date="2017-08" db="EMBL/GenBank/DDBJ databases">
        <title>Infants hospitalized years apart are colonized by the same room-sourced microbial strains.</title>
        <authorList>
            <person name="Brooks B."/>
            <person name="Olm M.R."/>
            <person name="Firek B.A."/>
            <person name="Baker R."/>
            <person name="Thomas B.C."/>
            <person name="Morowitz M.J."/>
            <person name="Banfield J.F."/>
        </authorList>
    </citation>
    <scope>NUCLEOTIDE SEQUENCE [LARGE SCALE GENOMIC DNA]</scope>
    <source>
        <strain evidence="8">S2_005_001_R2_27</strain>
    </source>
</reference>
<dbReference type="InterPro" id="IPR006143">
    <property type="entry name" value="RND_pump_MFP"/>
</dbReference>
<dbReference type="AlphaFoldDB" id="A0A2W5R0Z2"/>
<dbReference type="PANTHER" id="PTHR30469:SF15">
    <property type="entry name" value="HLYD FAMILY OF SECRETION PROTEINS"/>
    <property type="match status" value="1"/>
</dbReference>
<dbReference type="Gene3D" id="1.10.287.470">
    <property type="entry name" value="Helix hairpin bin"/>
    <property type="match status" value="1"/>
</dbReference>
<dbReference type="Pfam" id="PF25954">
    <property type="entry name" value="Beta-barrel_RND_2"/>
    <property type="match status" value="1"/>
</dbReference>
<feature type="domain" description="Multidrug resistance protein MdtA-like C-terminal permuted SH3" evidence="7">
    <location>
        <begin position="289"/>
        <end position="344"/>
    </location>
</feature>
<comment type="subcellular location">
    <subcellularLocation>
        <location evidence="1">Cell envelope</location>
    </subcellularLocation>
</comment>
<dbReference type="EMBL" id="QFQD01000022">
    <property type="protein sequence ID" value="PZQ83226.1"/>
    <property type="molecule type" value="Genomic_DNA"/>
</dbReference>
<evidence type="ECO:0000259" key="7">
    <source>
        <dbReference type="Pfam" id="PF25967"/>
    </source>
</evidence>
<organism evidence="8 9">
    <name type="scientific">Ancylobacter novellus</name>
    <name type="common">Thiobacillus novellus</name>
    <dbReference type="NCBI Taxonomy" id="921"/>
    <lineage>
        <taxon>Bacteria</taxon>
        <taxon>Pseudomonadati</taxon>
        <taxon>Pseudomonadota</taxon>
        <taxon>Alphaproteobacteria</taxon>
        <taxon>Hyphomicrobiales</taxon>
        <taxon>Xanthobacteraceae</taxon>
        <taxon>Ancylobacter</taxon>
    </lineage>
</organism>
<dbReference type="Pfam" id="PF25967">
    <property type="entry name" value="RND-MFP_C"/>
    <property type="match status" value="1"/>
</dbReference>
<name>A0A2W5R0Z2_ANCNO</name>
<evidence type="ECO:0000313" key="8">
    <source>
        <dbReference type="EMBL" id="PZQ83226.1"/>
    </source>
</evidence>
<comment type="similarity">
    <text evidence="2">Belongs to the membrane fusion protein (MFP) (TC 8.A.1) family.</text>
</comment>
<evidence type="ECO:0000259" key="5">
    <source>
        <dbReference type="Pfam" id="PF25917"/>
    </source>
</evidence>
<evidence type="ECO:0000313" key="9">
    <source>
        <dbReference type="Proteomes" id="UP000248887"/>
    </source>
</evidence>
<dbReference type="NCBIfam" id="TIGR01730">
    <property type="entry name" value="RND_mfp"/>
    <property type="match status" value="1"/>
</dbReference>
<dbReference type="Gene3D" id="2.40.420.20">
    <property type="match status" value="1"/>
</dbReference>
<dbReference type="PROSITE" id="PS51257">
    <property type="entry name" value="PROKAR_LIPOPROTEIN"/>
    <property type="match status" value="1"/>
</dbReference>
<feature type="domain" description="CusB-like beta-barrel" evidence="6">
    <location>
        <begin position="207"/>
        <end position="264"/>
    </location>
</feature>
<gene>
    <name evidence="8" type="ORF">DI549_08920</name>
</gene>
<dbReference type="GO" id="GO:0015562">
    <property type="term" value="F:efflux transmembrane transporter activity"/>
    <property type="evidence" value="ECO:0007669"/>
    <property type="project" value="TreeGrafter"/>
</dbReference>
<dbReference type="Pfam" id="PF25876">
    <property type="entry name" value="HH_MFP_RND"/>
    <property type="match status" value="1"/>
</dbReference>
<keyword evidence="3" id="KW-0813">Transport</keyword>